<dbReference type="Proteomes" id="UP001168096">
    <property type="component" value="Unassembled WGS sequence"/>
</dbReference>
<evidence type="ECO:0000313" key="2">
    <source>
        <dbReference type="Proteomes" id="UP001168096"/>
    </source>
</evidence>
<name>A0ACC7M209_9BURK</name>
<keyword evidence="2" id="KW-1185">Reference proteome</keyword>
<reference evidence="1" key="1">
    <citation type="submission" date="2024-11" db="EMBL/GenBank/DDBJ databases">
        <title>Description of Massilia orientalis sp. nov., isolated from rhizosphere soil of Ageratina adenophora.</title>
        <authorList>
            <person name="Wang Y."/>
        </authorList>
    </citation>
    <scope>NUCLEOTIDE SEQUENCE</scope>
    <source>
        <strain evidence="1">YIM B02787</strain>
    </source>
</reference>
<evidence type="ECO:0000313" key="1">
    <source>
        <dbReference type="EMBL" id="MFJ1466097.1"/>
    </source>
</evidence>
<organism evidence="1 2">
    <name type="scientific">Massilia orientalis</name>
    <dbReference type="NCBI Taxonomy" id="3050128"/>
    <lineage>
        <taxon>Bacteria</taxon>
        <taxon>Pseudomonadati</taxon>
        <taxon>Pseudomonadota</taxon>
        <taxon>Betaproteobacteria</taxon>
        <taxon>Burkholderiales</taxon>
        <taxon>Oxalobacteraceae</taxon>
        <taxon>Telluria group</taxon>
        <taxon>Massilia</taxon>
    </lineage>
</organism>
<protein>
    <submittedName>
        <fullName evidence="1">Uncharacterized protein</fullName>
    </submittedName>
</protein>
<gene>
    <name evidence="1" type="ORF">QPK29_000115</name>
</gene>
<accession>A0ACC7M209</accession>
<sequence length="103" mass="11513">MDYQLVLQFKANAIPDFDLLVTLEENLRRVVEPIAEVDGHDIGSGEINIFVLTTDPVATFERAKTLLSDASLLHKVGSAYRDLRSDKYTIVWPESSTEAFTIA</sequence>
<dbReference type="EMBL" id="JASNRB020000001">
    <property type="protein sequence ID" value="MFJ1466097.1"/>
    <property type="molecule type" value="Genomic_DNA"/>
</dbReference>
<comment type="caution">
    <text evidence="1">The sequence shown here is derived from an EMBL/GenBank/DDBJ whole genome shotgun (WGS) entry which is preliminary data.</text>
</comment>
<proteinExistence type="predicted"/>